<accession>A0AAV1DBC2</accession>
<organism evidence="3 4">
    <name type="scientific">Oldenlandia corymbosa var. corymbosa</name>
    <dbReference type="NCBI Taxonomy" id="529605"/>
    <lineage>
        <taxon>Eukaryota</taxon>
        <taxon>Viridiplantae</taxon>
        <taxon>Streptophyta</taxon>
        <taxon>Embryophyta</taxon>
        <taxon>Tracheophyta</taxon>
        <taxon>Spermatophyta</taxon>
        <taxon>Magnoliopsida</taxon>
        <taxon>eudicotyledons</taxon>
        <taxon>Gunneridae</taxon>
        <taxon>Pentapetalae</taxon>
        <taxon>asterids</taxon>
        <taxon>lamiids</taxon>
        <taxon>Gentianales</taxon>
        <taxon>Rubiaceae</taxon>
        <taxon>Rubioideae</taxon>
        <taxon>Spermacoceae</taxon>
        <taxon>Hedyotis-Oldenlandia complex</taxon>
        <taxon>Oldenlandia</taxon>
    </lineage>
</organism>
<evidence type="ECO:0000256" key="2">
    <source>
        <dbReference type="ARBA" id="ARBA00022679"/>
    </source>
</evidence>
<keyword evidence="4" id="KW-1185">Reference proteome</keyword>
<protein>
    <submittedName>
        <fullName evidence="3">OLC1v1003930C1</fullName>
    </submittedName>
</protein>
<reference evidence="3" key="1">
    <citation type="submission" date="2023-03" db="EMBL/GenBank/DDBJ databases">
        <authorList>
            <person name="Julca I."/>
        </authorList>
    </citation>
    <scope>NUCLEOTIDE SEQUENCE</scope>
</reference>
<dbReference type="Gene3D" id="3.30.559.10">
    <property type="entry name" value="Chloramphenicol acetyltransferase-like domain"/>
    <property type="match status" value="2"/>
</dbReference>
<dbReference type="PANTHER" id="PTHR31147:SF66">
    <property type="entry name" value="OS05G0315700 PROTEIN"/>
    <property type="match status" value="1"/>
</dbReference>
<keyword evidence="2" id="KW-0808">Transferase</keyword>
<dbReference type="Pfam" id="PF02458">
    <property type="entry name" value="Transferase"/>
    <property type="match status" value="1"/>
</dbReference>
<dbReference type="InterPro" id="IPR050898">
    <property type="entry name" value="Plant_acyltransferase"/>
</dbReference>
<name>A0AAV1DBC2_OLDCO</name>
<dbReference type="InterPro" id="IPR023213">
    <property type="entry name" value="CAT-like_dom_sf"/>
</dbReference>
<dbReference type="PANTHER" id="PTHR31147">
    <property type="entry name" value="ACYL TRANSFERASE 4"/>
    <property type="match status" value="1"/>
</dbReference>
<dbReference type="GO" id="GO:0016740">
    <property type="term" value="F:transferase activity"/>
    <property type="evidence" value="ECO:0007669"/>
    <property type="project" value="UniProtKB-KW"/>
</dbReference>
<dbReference type="Proteomes" id="UP001161247">
    <property type="component" value="Chromosome 5"/>
</dbReference>
<evidence type="ECO:0000313" key="4">
    <source>
        <dbReference type="Proteomes" id="UP001161247"/>
    </source>
</evidence>
<sequence>MRRFLTMSRSFKVSRQMPELISPARLTPREIKPLSDIDDQDQLRLHLSLINFYRNRSDNDTTRTEDPVKVIKAALAETLVSYYPFAGRVKELSGGKLAVDCTGEGAVFVEADSDGTLEEFQGNEIQPPFPCLDKLMCSSLSGITDSPLLHIQVTRFRCGGFSFGLCFNHTIADGVGIAQFQKALSEIARGAPAPSVTPVWRRELLKARDPPRVTCVHKIYEDDNSFCDYHGTDSDMVRKSFFFGPAEISALRNSLRLKCSSFDLIAACLWRCRTIALQFDSDEEVRFIAPVNARSRVEPALPEGYYGNAIAIPVAVTTAGKLIENPLSYAVDWVIKAKSEVTDEYMKSLADLIVLKGRLNGFPQFLKASSYIVSDTRRLGLDEIDFGWGNPVYAGPAISDTEPCHFYSFLIPKMNKQGVKGMVVPVCLPKAAMKRFSEEIEVMVKSFV</sequence>
<gene>
    <name evidence="3" type="ORF">OLC1_LOCUS13857</name>
</gene>
<evidence type="ECO:0000256" key="1">
    <source>
        <dbReference type="ARBA" id="ARBA00009861"/>
    </source>
</evidence>
<dbReference type="EMBL" id="OX459122">
    <property type="protein sequence ID" value="CAI9105080.1"/>
    <property type="molecule type" value="Genomic_DNA"/>
</dbReference>
<proteinExistence type="inferred from homology"/>
<dbReference type="AlphaFoldDB" id="A0AAV1DBC2"/>
<comment type="similarity">
    <text evidence="1">Belongs to the plant acyltransferase family.</text>
</comment>
<evidence type="ECO:0000313" key="3">
    <source>
        <dbReference type="EMBL" id="CAI9105080.1"/>
    </source>
</evidence>